<evidence type="ECO:0000256" key="1">
    <source>
        <dbReference type="ARBA" id="ARBA00023125"/>
    </source>
</evidence>
<keyword evidence="1 2" id="KW-0238">DNA-binding</keyword>
<feature type="DNA-binding region" description="H-T-H motif" evidence="2">
    <location>
        <begin position="31"/>
        <end position="50"/>
    </location>
</feature>
<dbReference type="Gene3D" id="1.10.357.10">
    <property type="entry name" value="Tetracycline Repressor, domain 2"/>
    <property type="match status" value="1"/>
</dbReference>
<feature type="domain" description="HTH tetR-type" evidence="3">
    <location>
        <begin position="8"/>
        <end position="68"/>
    </location>
</feature>
<reference evidence="4 5" key="1">
    <citation type="submission" date="2016-08" db="EMBL/GenBank/DDBJ databases">
        <title>Genome sequencing of Lactobacillus plantarum JSA22, isolated from fermented soybean paste.</title>
        <authorList>
            <person name="Choi H.S."/>
        </authorList>
    </citation>
    <scope>NUCLEOTIDE SEQUENCE [LARGE SCALE GENOMIC DNA]</scope>
    <source>
        <strain evidence="4 5">JSA22</strain>
    </source>
</reference>
<dbReference type="InterPro" id="IPR039532">
    <property type="entry name" value="TetR_C_Firmicutes"/>
</dbReference>
<proteinExistence type="predicted"/>
<dbReference type="AlphaFoldDB" id="A0A151G8M1"/>
<organism evidence="4 5">
    <name type="scientific">Lactiplantibacillus plantarum</name>
    <name type="common">Lactobacillus plantarum</name>
    <dbReference type="NCBI Taxonomy" id="1590"/>
    <lineage>
        <taxon>Bacteria</taxon>
        <taxon>Bacillati</taxon>
        <taxon>Bacillota</taxon>
        <taxon>Bacilli</taxon>
        <taxon>Lactobacillales</taxon>
        <taxon>Lactobacillaceae</taxon>
        <taxon>Lactiplantibacillus</taxon>
    </lineage>
</organism>
<dbReference type="PATRIC" id="fig|1590.153.peg.685"/>
<dbReference type="Proteomes" id="UP000094892">
    <property type="component" value="Unassembled WGS sequence"/>
</dbReference>
<dbReference type="InterPro" id="IPR001647">
    <property type="entry name" value="HTH_TetR"/>
</dbReference>
<protein>
    <recommendedName>
        <fullName evidence="3">HTH tetR-type domain-containing protein</fullName>
    </recommendedName>
</protein>
<evidence type="ECO:0000256" key="2">
    <source>
        <dbReference type="PROSITE-ProRule" id="PRU00335"/>
    </source>
</evidence>
<dbReference type="GO" id="GO:0003677">
    <property type="term" value="F:DNA binding"/>
    <property type="evidence" value="ECO:0007669"/>
    <property type="project" value="UniProtKB-UniRule"/>
</dbReference>
<dbReference type="InterPro" id="IPR009057">
    <property type="entry name" value="Homeodomain-like_sf"/>
</dbReference>
<dbReference type="EMBL" id="MCOL01000001">
    <property type="protein sequence ID" value="ODO61621.1"/>
    <property type="molecule type" value="Genomic_DNA"/>
</dbReference>
<dbReference type="InterPro" id="IPR050624">
    <property type="entry name" value="HTH-type_Tx_Regulator"/>
</dbReference>
<sequence>MNPQTRKRQNLTAVYAALLQLMSQKPLSRISITELCQHAQVSRTYFYRNFANFDQIILAYQKQTILQYLRQLPRQSKVKLQVLMTQYFTLMQQMAATNALLIKNEKTQIFIQSFEAVFALLIKQDRIIGSSNTALRQPYYTAYFSGAVINMLVHWQQNGMVETPAYLAQQVTRFALRDNESRS</sequence>
<dbReference type="PANTHER" id="PTHR43479">
    <property type="entry name" value="ACREF/ENVCD OPERON REPRESSOR-RELATED"/>
    <property type="match status" value="1"/>
</dbReference>
<accession>A0A151G8M1</accession>
<gene>
    <name evidence="4" type="ORF">LPJSA22_01600</name>
</gene>
<evidence type="ECO:0000259" key="3">
    <source>
        <dbReference type="PROSITE" id="PS50977"/>
    </source>
</evidence>
<comment type="caution">
    <text evidence="4">The sequence shown here is derived from an EMBL/GenBank/DDBJ whole genome shotgun (WGS) entry which is preliminary data.</text>
</comment>
<name>A0A151G8M1_LACPN</name>
<dbReference type="RefSeq" id="WP_047673418.1">
    <property type="nucleotide sequence ID" value="NZ_AP028145.1"/>
</dbReference>
<dbReference type="SUPFAM" id="SSF46689">
    <property type="entry name" value="Homeodomain-like"/>
    <property type="match status" value="1"/>
</dbReference>
<evidence type="ECO:0000313" key="4">
    <source>
        <dbReference type="EMBL" id="ODO61621.1"/>
    </source>
</evidence>
<dbReference type="PROSITE" id="PS50977">
    <property type="entry name" value="HTH_TETR_2"/>
    <property type="match status" value="1"/>
</dbReference>
<dbReference type="Pfam" id="PF14278">
    <property type="entry name" value="TetR_C_8"/>
    <property type="match status" value="1"/>
</dbReference>
<evidence type="ECO:0000313" key="5">
    <source>
        <dbReference type="Proteomes" id="UP000094892"/>
    </source>
</evidence>
<dbReference type="PANTHER" id="PTHR43479:SF11">
    <property type="entry name" value="ACREF_ENVCD OPERON REPRESSOR-RELATED"/>
    <property type="match status" value="1"/>
</dbReference>